<dbReference type="AlphaFoldDB" id="A0A918WR60"/>
<comment type="caution">
    <text evidence="2">The sequence shown here is derived from an EMBL/GenBank/DDBJ whole genome shotgun (WGS) entry which is preliminary data.</text>
</comment>
<dbReference type="Proteomes" id="UP000646244">
    <property type="component" value="Unassembled WGS sequence"/>
</dbReference>
<protein>
    <recommendedName>
        <fullName evidence="4">Secreted protein</fullName>
    </recommendedName>
</protein>
<name>A0A918WR60_STRCJ</name>
<keyword evidence="1" id="KW-0732">Signal</keyword>
<accession>A0A918WR60</accession>
<evidence type="ECO:0000313" key="2">
    <source>
        <dbReference type="EMBL" id="GHC70088.1"/>
    </source>
</evidence>
<organism evidence="2 3">
    <name type="scientific">Streptomyces cinnamoneus</name>
    <name type="common">Streptoverticillium cinnamoneum</name>
    <dbReference type="NCBI Taxonomy" id="53446"/>
    <lineage>
        <taxon>Bacteria</taxon>
        <taxon>Bacillati</taxon>
        <taxon>Actinomycetota</taxon>
        <taxon>Actinomycetes</taxon>
        <taxon>Kitasatosporales</taxon>
        <taxon>Streptomycetaceae</taxon>
        <taxon>Streptomyces</taxon>
        <taxon>Streptomyces cinnamoneus group</taxon>
    </lineage>
</organism>
<proteinExistence type="predicted"/>
<gene>
    <name evidence="2" type="ORF">GCM10010507_56030</name>
</gene>
<dbReference type="EMBL" id="BMVB01000029">
    <property type="protein sequence ID" value="GHC70088.1"/>
    <property type="molecule type" value="Genomic_DNA"/>
</dbReference>
<sequence length="135" mass="14153">MRLPKLAYGAAALGSAALLCLTQQSASAATPVAWSAQYGGASASGTRWTEGDSMHPSLKIQGEVKNADSGCYSVWVTWNFDMTPWGVKKVASLCGPGTKAFTDSERILSPGDSGRLAICRGDERKECGTPVHVMG</sequence>
<dbReference type="RefSeq" id="WP_190112717.1">
    <property type="nucleotide sequence ID" value="NZ_BMVB01000029.1"/>
</dbReference>
<evidence type="ECO:0008006" key="4">
    <source>
        <dbReference type="Google" id="ProtNLM"/>
    </source>
</evidence>
<reference evidence="2" key="2">
    <citation type="submission" date="2020-09" db="EMBL/GenBank/DDBJ databases">
        <authorList>
            <person name="Sun Q."/>
            <person name="Ohkuma M."/>
        </authorList>
    </citation>
    <scope>NUCLEOTIDE SEQUENCE</scope>
    <source>
        <strain evidence="2">JCM 4633</strain>
    </source>
</reference>
<feature type="signal peptide" evidence="1">
    <location>
        <begin position="1"/>
        <end position="28"/>
    </location>
</feature>
<evidence type="ECO:0000256" key="1">
    <source>
        <dbReference type="SAM" id="SignalP"/>
    </source>
</evidence>
<feature type="chain" id="PRO_5037657026" description="Secreted protein" evidence="1">
    <location>
        <begin position="29"/>
        <end position="135"/>
    </location>
</feature>
<evidence type="ECO:0000313" key="3">
    <source>
        <dbReference type="Proteomes" id="UP000646244"/>
    </source>
</evidence>
<reference evidence="2" key="1">
    <citation type="journal article" date="2014" name="Int. J. Syst. Evol. Microbiol.">
        <title>Complete genome sequence of Corynebacterium casei LMG S-19264T (=DSM 44701T), isolated from a smear-ripened cheese.</title>
        <authorList>
            <consortium name="US DOE Joint Genome Institute (JGI-PGF)"/>
            <person name="Walter F."/>
            <person name="Albersmeier A."/>
            <person name="Kalinowski J."/>
            <person name="Ruckert C."/>
        </authorList>
    </citation>
    <scope>NUCLEOTIDE SEQUENCE</scope>
    <source>
        <strain evidence="2">JCM 4633</strain>
    </source>
</reference>